<feature type="compositionally biased region" description="Low complexity" evidence="1">
    <location>
        <begin position="179"/>
        <end position="196"/>
    </location>
</feature>
<dbReference type="InterPro" id="IPR012337">
    <property type="entry name" value="RNaseH-like_sf"/>
</dbReference>
<feature type="compositionally biased region" description="Acidic residues" evidence="1">
    <location>
        <begin position="197"/>
        <end position="210"/>
    </location>
</feature>
<feature type="region of interest" description="Disordered" evidence="1">
    <location>
        <begin position="171"/>
        <end position="210"/>
    </location>
</feature>
<accession>A0AAJ7PAW3</accession>
<reference evidence="3" key="1">
    <citation type="submission" date="2025-08" db="UniProtKB">
        <authorList>
            <consortium name="RefSeq"/>
        </authorList>
    </citation>
    <scope>IDENTIFICATION</scope>
</reference>
<organism evidence="2 3">
    <name type="scientific">Galendromus occidentalis</name>
    <name type="common">western predatory mite</name>
    <dbReference type="NCBI Taxonomy" id="34638"/>
    <lineage>
        <taxon>Eukaryota</taxon>
        <taxon>Metazoa</taxon>
        <taxon>Ecdysozoa</taxon>
        <taxon>Arthropoda</taxon>
        <taxon>Chelicerata</taxon>
        <taxon>Arachnida</taxon>
        <taxon>Acari</taxon>
        <taxon>Parasitiformes</taxon>
        <taxon>Mesostigmata</taxon>
        <taxon>Gamasina</taxon>
        <taxon>Phytoseioidea</taxon>
        <taxon>Phytoseiidae</taxon>
        <taxon>Typhlodrominae</taxon>
        <taxon>Galendromus</taxon>
    </lineage>
</organism>
<gene>
    <name evidence="3" type="primary">LOC108865031</name>
</gene>
<feature type="region of interest" description="Disordered" evidence="1">
    <location>
        <begin position="61"/>
        <end position="99"/>
    </location>
</feature>
<dbReference type="RefSeq" id="XP_018497173.1">
    <property type="nucleotide sequence ID" value="XM_018641657.1"/>
</dbReference>
<evidence type="ECO:0000256" key="1">
    <source>
        <dbReference type="SAM" id="MobiDB-lite"/>
    </source>
</evidence>
<keyword evidence="2" id="KW-1185">Reference proteome</keyword>
<name>A0AAJ7PAW3_9ACAR</name>
<dbReference type="PANTHER" id="PTHR47501">
    <property type="entry name" value="TRANSPOSASE-RELATED"/>
    <property type="match status" value="1"/>
</dbReference>
<dbReference type="SUPFAM" id="SSF53098">
    <property type="entry name" value="Ribonuclease H-like"/>
    <property type="match status" value="1"/>
</dbReference>
<protein>
    <submittedName>
        <fullName evidence="3">Uncharacterized protein LOC108865031</fullName>
    </submittedName>
</protein>
<dbReference type="GeneID" id="108865031"/>
<sequence length="445" mass="49970">MSQYNNDTKFASQARTIASLAIVPIDKIEGAFDELSDYLPECLQPTLEWFEDDYLGRRDRRGHLGKDQVGESTKWATRPSGQTSTGQKPNGQIDHLGERPLCKNHLGENIDRRLRRRRIVLKLLGAIWAKSSIISLLSGNTRHIPSHGSCGPISIEVKAPADAQQIELLNQIDDDDPSESMSSSQSTDRTSSSGEEFLADDEDDELLSDTSEDNDEEVLFRLPSHARCAAHTLALCATSDILKLLKRSEHSELREFHQSVISKCNVLWRASRRGKSAEIVSHVTGRCLPRPVETRWNSLYDSLKAVLDIKAKLPALAIALNIHPSLTHEDFTYIEEYLRCSGPISVALDILQGEKKAHYGILLPTIHVVKIQLTVLLSNTTFRFCGPVAEQLIQSVEQRFKDVFDCTTIQGERSAIAAISTPKFKSTWCKRISAYDKDYILRRFE</sequence>
<feature type="non-terminal residue" evidence="3">
    <location>
        <position position="445"/>
    </location>
</feature>
<evidence type="ECO:0000313" key="3">
    <source>
        <dbReference type="RefSeq" id="XP_018497173.1"/>
    </source>
</evidence>
<dbReference type="AlphaFoldDB" id="A0AAJ7PAW3"/>
<dbReference type="PANTHER" id="PTHR47501:SF5">
    <property type="entry name" value="HAT C-TERMINAL DIMERISATION DOMAIN-CONTAINING PROTEIN"/>
    <property type="match status" value="1"/>
</dbReference>
<feature type="compositionally biased region" description="Polar residues" evidence="1">
    <location>
        <begin position="70"/>
        <end position="90"/>
    </location>
</feature>
<dbReference type="Proteomes" id="UP000694867">
    <property type="component" value="Unplaced"/>
</dbReference>
<proteinExistence type="predicted"/>
<dbReference type="KEGG" id="goe:108865031"/>
<evidence type="ECO:0000313" key="2">
    <source>
        <dbReference type="Proteomes" id="UP000694867"/>
    </source>
</evidence>